<dbReference type="EMBL" id="GL380021">
    <property type="protein sequence ID" value="EGT42930.1"/>
    <property type="molecule type" value="Genomic_DNA"/>
</dbReference>
<protein>
    <submittedName>
        <fullName evidence="1">Uncharacterized protein</fullName>
    </submittedName>
</protein>
<gene>
    <name evidence="1" type="ORF">CAEBREN_30760</name>
</gene>
<dbReference type="AlphaFoldDB" id="G0P276"/>
<reference evidence="2" key="1">
    <citation type="submission" date="2011-07" db="EMBL/GenBank/DDBJ databases">
        <authorList>
            <consortium name="Caenorhabditis brenneri Sequencing and Analysis Consortium"/>
            <person name="Wilson R.K."/>
        </authorList>
    </citation>
    <scope>NUCLEOTIDE SEQUENCE [LARGE SCALE GENOMIC DNA]</scope>
    <source>
        <strain evidence="2">PB2801</strain>
    </source>
</reference>
<organism evidence="2">
    <name type="scientific">Caenorhabditis brenneri</name>
    <name type="common">Nematode worm</name>
    <dbReference type="NCBI Taxonomy" id="135651"/>
    <lineage>
        <taxon>Eukaryota</taxon>
        <taxon>Metazoa</taxon>
        <taxon>Ecdysozoa</taxon>
        <taxon>Nematoda</taxon>
        <taxon>Chromadorea</taxon>
        <taxon>Rhabditida</taxon>
        <taxon>Rhabditina</taxon>
        <taxon>Rhabditomorpha</taxon>
        <taxon>Rhabditoidea</taxon>
        <taxon>Rhabditidae</taxon>
        <taxon>Peloderinae</taxon>
        <taxon>Caenorhabditis</taxon>
    </lineage>
</organism>
<evidence type="ECO:0000313" key="1">
    <source>
        <dbReference type="EMBL" id="EGT42930.1"/>
    </source>
</evidence>
<keyword evidence="2" id="KW-1185">Reference proteome</keyword>
<dbReference type="InParanoid" id="G0P276"/>
<dbReference type="eggNOG" id="KOG0312">
    <property type="taxonomic scope" value="Eukaryota"/>
</dbReference>
<evidence type="ECO:0000313" key="2">
    <source>
        <dbReference type="Proteomes" id="UP000008068"/>
    </source>
</evidence>
<accession>G0P276</accession>
<proteinExistence type="predicted"/>
<dbReference type="HOGENOM" id="CLU_2998401_0_0_1"/>
<dbReference type="OrthoDB" id="6270329at2759"/>
<name>G0P276_CAEBE</name>
<sequence>MMEKSHPAEQVIYQMSQQKLARQKETMVMDEFVTTREVLSSRTRPDGIHGVVSVTTV</sequence>
<dbReference type="Proteomes" id="UP000008068">
    <property type="component" value="Unassembled WGS sequence"/>
</dbReference>
<dbReference type="STRING" id="135651.G0P276"/>